<name>A0A5C5G4J0_9BASI</name>
<dbReference type="OrthoDB" id="2527245at2759"/>
<evidence type="ECO:0000313" key="2">
    <source>
        <dbReference type="Proteomes" id="UP000311382"/>
    </source>
</evidence>
<dbReference type="Proteomes" id="UP000311382">
    <property type="component" value="Unassembled WGS sequence"/>
</dbReference>
<evidence type="ECO:0000313" key="1">
    <source>
        <dbReference type="EMBL" id="TNY23895.1"/>
    </source>
</evidence>
<keyword evidence="2" id="KW-1185">Reference proteome</keyword>
<gene>
    <name evidence="1" type="ORF">DMC30DRAFT_450513</name>
</gene>
<reference evidence="1 2" key="1">
    <citation type="submission" date="2019-03" db="EMBL/GenBank/DDBJ databases">
        <title>Rhodosporidium diobovatum UCD-FST 08-225 genome sequencing, assembly, and annotation.</title>
        <authorList>
            <person name="Fakankun I.U."/>
            <person name="Fristensky B."/>
            <person name="Levin D.B."/>
        </authorList>
    </citation>
    <scope>NUCLEOTIDE SEQUENCE [LARGE SCALE GENOMIC DNA]</scope>
    <source>
        <strain evidence="1 2">UCD-FST 08-225</strain>
    </source>
</reference>
<comment type="caution">
    <text evidence="1">The sequence shown here is derived from an EMBL/GenBank/DDBJ whole genome shotgun (WGS) entry which is preliminary data.</text>
</comment>
<protein>
    <submittedName>
        <fullName evidence="1">Uncharacterized protein</fullName>
    </submittedName>
</protein>
<dbReference type="AlphaFoldDB" id="A0A5C5G4J0"/>
<sequence length="197" mass="21422">ARLVGGRRGQVVGQGERLCASCASLPGGLALTLLAGQIYTNWKVQAGFYHLSLARLLSAIPLLVPSHELSFLLSRDPLSPASEERPLALRTVQAFVEHHLFVLLSRWLDAVTEEEWSRLQEGLRPQPETPTKGKSASQNFLEKLQTSVKTTLPPTPGRARRRPSSAIKPVLAGANYHPHKLLPLLRPPSSTATCCAG</sequence>
<dbReference type="EMBL" id="SOZI01000007">
    <property type="protein sequence ID" value="TNY23895.1"/>
    <property type="molecule type" value="Genomic_DNA"/>
</dbReference>
<organism evidence="1 2">
    <name type="scientific">Rhodotorula diobovata</name>
    <dbReference type="NCBI Taxonomy" id="5288"/>
    <lineage>
        <taxon>Eukaryota</taxon>
        <taxon>Fungi</taxon>
        <taxon>Dikarya</taxon>
        <taxon>Basidiomycota</taxon>
        <taxon>Pucciniomycotina</taxon>
        <taxon>Microbotryomycetes</taxon>
        <taxon>Sporidiobolales</taxon>
        <taxon>Sporidiobolaceae</taxon>
        <taxon>Rhodotorula</taxon>
    </lineage>
</organism>
<feature type="non-terminal residue" evidence="1">
    <location>
        <position position="1"/>
    </location>
</feature>
<accession>A0A5C5G4J0</accession>
<proteinExistence type="predicted"/>